<keyword evidence="1" id="KW-0812">Transmembrane</keyword>
<protein>
    <submittedName>
        <fullName evidence="2">Twin-arginine translocase subunit TatC</fullName>
    </submittedName>
</protein>
<evidence type="ECO:0000313" key="2">
    <source>
        <dbReference type="EMBL" id="KAB8138552.1"/>
    </source>
</evidence>
<sequence length="46" mass="5375">MISPPDFILQIVVAIPLIVLYEISIMLSRIVYRKKEARHKAFMNES</sequence>
<gene>
    <name evidence="2" type="ORF">F9U64_04585</name>
</gene>
<comment type="caution">
    <text evidence="2">The sequence shown here is derived from an EMBL/GenBank/DDBJ whole genome shotgun (WGS) entry which is preliminary data.</text>
</comment>
<keyword evidence="3" id="KW-1185">Reference proteome</keyword>
<reference evidence="2 3" key="1">
    <citation type="submission" date="2019-10" db="EMBL/GenBank/DDBJ databases">
        <title>Gracilibacillus sp. nov. isolated from rice seeds.</title>
        <authorList>
            <person name="He S."/>
        </authorList>
    </citation>
    <scope>NUCLEOTIDE SEQUENCE [LARGE SCALE GENOMIC DNA]</scope>
    <source>
        <strain evidence="2 3">TD8</strain>
    </source>
</reference>
<proteinExistence type="predicted"/>
<evidence type="ECO:0000313" key="3">
    <source>
        <dbReference type="Proteomes" id="UP000480246"/>
    </source>
</evidence>
<evidence type="ECO:0000256" key="1">
    <source>
        <dbReference type="SAM" id="Phobius"/>
    </source>
</evidence>
<dbReference type="EMBL" id="WEID01000016">
    <property type="protein sequence ID" value="KAB8138552.1"/>
    <property type="molecule type" value="Genomic_DNA"/>
</dbReference>
<dbReference type="Proteomes" id="UP000480246">
    <property type="component" value="Unassembled WGS sequence"/>
</dbReference>
<keyword evidence="1" id="KW-0472">Membrane</keyword>
<dbReference type="AlphaFoldDB" id="A0A7C8KVV7"/>
<feature type="transmembrane region" description="Helical" evidence="1">
    <location>
        <begin position="7"/>
        <end position="32"/>
    </location>
</feature>
<organism evidence="2 3">
    <name type="scientific">Gracilibacillus oryzae</name>
    <dbReference type="NCBI Taxonomy" id="1672701"/>
    <lineage>
        <taxon>Bacteria</taxon>
        <taxon>Bacillati</taxon>
        <taxon>Bacillota</taxon>
        <taxon>Bacilli</taxon>
        <taxon>Bacillales</taxon>
        <taxon>Bacillaceae</taxon>
        <taxon>Gracilibacillus</taxon>
    </lineage>
</organism>
<feature type="non-terminal residue" evidence="2">
    <location>
        <position position="1"/>
    </location>
</feature>
<keyword evidence="1" id="KW-1133">Transmembrane helix</keyword>
<accession>A0A7C8KVV7</accession>
<name>A0A7C8KVV7_9BACI</name>